<evidence type="ECO:0000256" key="1">
    <source>
        <dbReference type="SAM" id="Phobius"/>
    </source>
</evidence>
<feature type="transmembrane region" description="Helical" evidence="1">
    <location>
        <begin position="265"/>
        <end position="285"/>
    </location>
</feature>
<feature type="transmembrane region" description="Helical" evidence="1">
    <location>
        <begin position="479"/>
        <end position="496"/>
    </location>
</feature>
<sequence length="622" mass="70405">MLSFENRDELTHHTFTLAVYGLPVAGVLGVVVPLLLGSKNFSVLGLYLAIPMIFTPFVVNSFRVESVGPIQLHQLDWKIPSILIHVLVSVMIYQTATSVVRPTSFYVAYAAAYGLLFLLLLSQEPGFTNRIVGLYHLCLLVLLLIFSVTLNYFFFIGRTDLPPHVAMMMGIYEEGLMPELWEIYQPFQLWHIYTGAVYGLADGWITPYTTMVLLSGLIFAAGVTMMFALSYRIYPNERVSMLACLILIAIPEYFFYGMYSISRSITSILFVLLLFTLVCGTTKRIRALRMVLITGLILYHTITIPFLLLLLGVLYFVERLFDERPYVVDNYTITIMAAISALYWTFHAGDLTVYLIEAGARLGNGLREGTGVGEETPSSVFISPWIEVINYTPYSFLLFFVILGFLFWFVQTHNPSIMFSAFAATSVLMVPVLYPGPALLLDSLVGVNLERFAHYGFMFTALTSGFGIYALVKRGGIKAIFVMLLILTCFSFVAVSNDFVASDNPLVERPFYTYYLTEQEDSSFERIHEIHEGNLTADHITCRYVENIYLDDCSGFILENNNIPINENDGVVIREGELERRPLRLEDGNYVNREMLPWDQINERDRVHDSGAVTYYSNITSP</sequence>
<keyword evidence="1" id="KW-1133">Transmembrane helix</keyword>
<keyword evidence="3" id="KW-1185">Reference proteome</keyword>
<reference evidence="2 3" key="1">
    <citation type="submission" date="2022-09" db="EMBL/GenBank/DDBJ databases">
        <title>Enrichment on poylsaccharides allowed isolation of novel metabolic and taxonomic groups of Haloarchaea.</title>
        <authorList>
            <person name="Sorokin D.Y."/>
            <person name="Elcheninov A.G."/>
            <person name="Khizhniak T.V."/>
            <person name="Kolganova T.V."/>
            <person name="Kublanov I.V."/>
        </authorList>
    </citation>
    <scope>NUCLEOTIDE SEQUENCE [LARGE SCALE GENOMIC DNA]</scope>
    <source>
        <strain evidence="2 3">AArc-m2/3/4</strain>
    </source>
</reference>
<feature type="transmembrane region" description="Helical" evidence="1">
    <location>
        <begin position="12"/>
        <end position="35"/>
    </location>
</feature>
<proteinExistence type="predicted"/>
<feature type="transmembrane region" description="Helical" evidence="1">
    <location>
        <begin position="134"/>
        <end position="155"/>
    </location>
</feature>
<feature type="transmembrane region" description="Helical" evidence="1">
    <location>
        <begin position="417"/>
        <end position="440"/>
    </location>
</feature>
<comment type="caution">
    <text evidence="2">The sequence shown here is derived from an EMBL/GenBank/DDBJ whole genome shotgun (WGS) entry which is preliminary data.</text>
</comment>
<dbReference type="EMBL" id="JAOPKB010000018">
    <property type="protein sequence ID" value="MCU4975363.1"/>
    <property type="molecule type" value="Genomic_DNA"/>
</dbReference>
<accession>A0ABT2QK88</accession>
<feature type="transmembrane region" description="Helical" evidence="1">
    <location>
        <begin position="41"/>
        <end position="62"/>
    </location>
</feature>
<feature type="transmembrane region" description="Helical" evidence="1">
    <location>
        <begin position="297"/>
        <end position="317"/>
    </location>
</feature>
<gene>
    <name evidence="2" type="ORF">OB955_21920</name>
</gene>
<feature type="transmembrane region" description="Helical" evidence="1">
    <location>
        <begin position="391"/>
        <end position="410"/>
    </location>
</feature>
<feature type="transmembrane region" description="Helical" evidence="1">
    <location>
        <begin position="241"/>
        <end position="259"/>
    </location>
</feature>
<dbReference type="RefSeq" id="WP_338009101.1">
    <property type="nucleotide sequence ID" value="NZ_JAOPKB010000018.1"/>
</dbReference>
<feature type="transmembrane region" description="Helical" evidence="1">
    <location>
        <begin position="208"/>
        <end position="229"/>
    </location>
</feature>
<feature type="transmembrane region" description="Helical" evidence="1">
    <location>
        <begin position="106"/>
        <end position="122"/>
    </location>
</feature>
<evidence type="ECO:0000313" key="3">
    <source>
        <dbReference type="Proteomes" id="UP001320972"/>
    </source>
</evidence>
<dbReference type="Proteomes" id="UP001320972">
    <property type="component" value="Unassembled WGS sequence"/>
</dbReference>
<name>A0ABT2QK88_9EURY</name>
<evidence type="ECO:0000313" key="2">
    <source>
        <dbReference type="EMBL" id="MCU4975363.1"/>
    </source>
</evidence>
<protein>
    <submittedName>
        <fullName evidence="2">Uncharacterized protein</fullName>
    </submittedName>
</protein>
<keyword evidence="1" id="KW-0472">Membrane</keyword>
<organism evidence="2 3">
    <name type="scientific">Natronoglomus mannanivorans</name>
    <dbReference type="NCBI Taxonomy" id="2979990"/>
    <lineage>
        <taxon>Archaea</taxon>
        <taxon>Methanobacteriati</taxon>
        <taxon>Methanobacteriota</taxon>
        <taxon>Stenosarchaea group</taxon>
        <taxon>Halobacteria</taxon>
        <taxon>Halobacteriales</taxon>
        <taxon>Natrialbaceae</taxon>
        <taxon>Natronoglomus</taxon>
    </lineage>
</organism>
<keyword evidence="1" id="KW-0812">Transmembrane</keyword>
<feature type="transmembrane region" description="Helical" evidence="1">
    <location>
        <begin position="452"/>
        <end position="472"/>
    </location>
</feature>